<evidence type="ECO:0000313" key="3">
    <source>
        <dbReference type="Proteomes" id="UP000887540"/>
    </source>
</evidence>
<sequence length="325" mass="36855">LRVLSGADNRTVASALIALAALFPPQQDQIWTRDLLWIPIPVQADPIIDEVSFGMFDNCKLLRKNIEEMSVYSDLLEKYRPEVEFLAEKTGVEINNVYIFQKVLDGIKTRAGLPEILPLPSWANDAEFIEKVIKLQNALHASFIDIFLDSIGGWHHDQIVARFDEAIQNTTNHKMILYSSHDTNMMTLGRLLNLTYLKDHLPDFASYVSLELHEINDNFTVQIWFHPNLNESRIELGIPGCPQPCMFSQFSQLSPRVTTGQWKAKCSGPDPSVDTRCTLYGSIAGALVVFIILILGALLSVLWSCLAYRNKYNRLSDPERHKLLN</sequence>
<dbReference type="InterPro" id="IPR029033">
    <property type="entry name" value="His_PPase_superfam"/>
</dbReference>
<keyword evidence="2" id="KW-0812">Transmembrane</keyword>
<keyword evidence="3" id="KW-1185">Reference proteome</keyword>
<proteinExistence type="inferred from homology"/>
<dbReference type="SUPFAM" id="SSF53254">
    <property type="entry name" value="Phosphoglycerate mutase-like"/>
    <property type="match status" value="1"/>
</dbReference>
<organism evidence="3 4">
    <name type="scientific">Acrobeloides nanus</name>
    <dbReference type="NCBI Taxonomy" id="290746"/>
    <lineage>
        <taxon>Eukaryota</taxon>
        <taxon>Metazoa</taxon>
        <taxon>Ecdysozoa</taxon>
        <taxon>Nematoda</taxon>
        <taxon>Chromadorea</taxon>
        <taxon>Rhabditida</taxon>
        <taxon>Tylenchina</taxon>
        <taxon>Cephalobomorpha</taxon>
        <taxon>Cephaloboidea</taxon>
        <taxon>Cephalobidae</taxon>
        <taxon>Acrobeloides</taxon>
    </lineage>
</organism>
<dbReference type="WBParaSite" id="ACRNAN_scaffold6333.g13277.t1">
    <property type="protein sequence ID" value="ACRNAN_scaffold6333.g13277.t1"/>
    <property type="gene ID" value="ACRNAN_scaffold6333.g13277"/>
</dbReference>
<evidence type="ECO:0000256" key="1">
    <source>
        <dbReference type="ARBA" id="ARBA00005375"/>
    </source>
</evidence>
<protein>
    <submittedName>
        <fullName evidence="4">Lysosomal acid phosphatase</fullName>
    </submittedName>
</protein>
<evidence type="ECO:0000313" key="4">
    <source>
        <dbReference type="WBParaSite" id="ACRNAN_scaffold6333.g13277.t1"/>
    </source>
</evidence>
<dbReference type="Pfam" id="PF00328">
    <property type="entry name" value="His_Phos_2"/>
    <property type="match status" value="1"/>
</dbReference>
<comment type="similarity">
    <text evidence="1">Belongs to the histidine acid phosphatase family.</text>
</comment>
<dbReference type="GO" id="GO:0016791">
    <property type="term" value="F:phosphatase activity"/>
    <property type="evidence" value="ECO:0007669"/>
    <property type="project" value="TreeGrafter"/>
</dbReference>
<dbReference type="Proteomes" id="UP000887540">
    <property type="component" value="Unplaced"/>
</dbReference>
<evidence type="ECO:0000256" key="2">
    <source>
        <dbReference type="SAM" id="Phobius"/>
    </source>
</evidence>
<dbReference type="InterPro" id="IPR000560">
    <property type="entry name" value="His_Pase_clade-2"/>
</dbReference>
<dbReference type="InterPro" id="IPR050645">
    <property type="entry name" value="Histidine_acid_phosphatase"/>
</dbReference>
<keyword evidence="2" id="KW-0472">Membrane</keyword>
<name>A0A914E814_9BILA</name>
<keyword evidence="2" id="KW-1133">Transmembrane helix</keyword>
<feature type="transmembrane region" description="Helical" evidence="2">
    <location>
        <begin position="279"/>
        <end position="306"/>
    </location>
</feature>
<dbReference type="Gene3D" id="3.40.50.1240">
    <property type="entry name" value="Phosphoglycerate mutase-like"/>
    <property type="match status" value="1"/>
</dbReference>
<accession>A0A914E814</accession>
<dbReference type="PANTHER" id="PTHR11567">
    <property type="entry name" value="ACID PHOSPHATASE-RELATED"/>
    <property type="match status" value="1"/>
</dbReference>
<dbReference type="PANTHER" id="PTHR11567:SF171">
    <property type="entry name" value="ACID PHOSPHATASE FAMILY"/>
    <property type="match status" value="1"/>
</dbReference>
<reference evidence="4" key="1">
    <citation type="submission" date="2022-11" db="UniProtKB">
        <authorList>
            <consortium name="WormBaseParasite"/>
        </authorList>
    </citation>
    <scope>IDENTIFICATION</scope>
</reference>
<dbReference type="AlphaFoldDB" id="A0A914E814"/>